<protein>
    <submittedName>
        <fullName evidence="5">Mannose-6-phosphate isomerase</fullName>
    </submittedName>
</protein>
<name>A0A7C4ZG65_9DEIN</name>
<feature type="domain" description="Bifunctional glucose-6-phosphate/mannose-6-phosphate isomerase C-terminal" evidence="3">
    <location>
        <begin position="152"/>
        <end position="293"/>
    </location>
</feature>
<dbReference type="GO" id="GO:0005975">
    <property type="term" value="P:carbohydrate metabolic process"/>
    <property type="evidence" value="ECO:0007669"/>
    <property type="project" value="InterPro"/>
</dbReference>
<evidence type="ECO:0000313" key="5">
    <source>
        <dbReference type="EMBL" id="HGY08739.1"/>
    </source>
</evidence>
<dbReference type="AlphaFoldDB" id="A0A7C4ZG65"/>
<proteinExistence type="inferred from homology"/>
<evidence type="ECO:0000259" key="3">
    <source>
        <dbReference type="Pfam" id="PF10432"/>
    </source>
</evidence>
<comment type="similarity">
    <text evidence="1">Belongs to the PGI/PMI family.</text>
</comment>
<evidence type="ECO:0000256" key="2">
    <source>
        <dbReference type="ARBA" id="ARBA00023235"/>
    </source>
</evidence>
<evidence type="ECO:0000256" key="1">
    <source>
        <dbReference type="ARBA" id="ARBA00010523"/>
    </source>
</evidence>
<sequence>MRNLDAHEDYKVDEQQLHRDLTRLPGDYPRPEEVYPAPYGAVGFGEAWWPAELAHLWIPRLMIEGGTQFVLQGGLDLGAAAGAVAAAEASGARVVRVGFGDGVDVPVAPHPLSPYRYLRFLQEATGEAETGGRVDQALAALAEGLKPEVPTEDNPAKFFAWNLVERIPVWVVSERYTGLAPALQQTFARIAGSLSIAPPPGSLEFFITALEARHEQGDPLAAVVVGEDERTRLAVEILETRVDTVLELPEPPAEGLIPEMTAAWYFVAWASYYLAILYGRNPADTEVLARLRKDA</sequence>
<dbReference type="GO" id="GO:0004347">
    <property type="term" value="F:glucose-6-phosphate isomerase activity"/>
    <property type="evidence" value="ECO:0007669"/>
    <property type="project" value="InterPro"/>
</dbReference>
<organism evidence="5">
    <name type="scientific">Oceanithermus profundus</name>
    <dbReference type="NCBI Taxonomy" id="187137"/>
    <lineage>
        <taxon>Bacteria</taxon>
        <taxon>Thermotogati</taxon>
        <taxon>Deinococcota</taxon>
        <taxon>Deinococci</taxon>
        <taxon>Thermales</taxon>
        <taxon>Thermaceae</taxon>
        <taxon>Oceanithermus</taxon>
    </lineage>
</organism>
<dbReference type="Gene3D" id="3.40.50.10920">
    <property type="match status" value="1"/>
</dbReference>
<dbReference type="InterPro" id="IPR019490">
    <property type="entry name" value="Glu6P/Mann6P_isomerase_C"/>
</dbReference>
<comment type="caution">
    <text evidence="5">The sequence shown here is derived from an EMBL/GenBank/DDBJ whole genome shotgun (WGS) entry which is preliminary data.</text>
</comment>
<keyword evidence="2 5" id="KW-0413">Isomerase</keyword>
<dbReference type="InterPro" id="IPR046348">
    <property type="entry name" value="SIS_dom_sf"/>
</dbReference>
<dbReference type="Proteomes" id="UP000885759">
    <property type="component" value="Unassembled WGS sequence"/>
</dbReference>
<dbReference type="GO" id="GO:0097367">
    <property type="term" value="F:carbohydrate derivative binding"/>
    <property type="evidence" value="ECO:0007669"/>
    <property type="project" value="InterPro"/>
</dbReference>
<dbReference type="InterPro" id="IPR041001">
    <property type="entry name" value="PG_isomerase_N"/>
</dbReference>
<dbReference type="EMBL" id="DRPZ01000043">
    <property type="protein sequence ID" value="HGY08739.1"/>
    <property type="molecule type" value="Genomic_DNA"/>
</dbReference>
<dbReference type="GO" id="GO:0004476">
    <property type="term" value="F:mannose-6-phosphate isomerase activity"/>
    <property type="evidence" value="ECO:0007669"/>
    <property type="project" value="InterPro"/>
</dbReference>
<dbReference type="Gene3D" id="3.40.50.10490">
    <property type="entry name" value="Glucose-6-phosphate isomerase like protein, domain 1"/>
    <property type="match status" value="1"/>
</dbReference>
<dbReference type="SUPFAM" id="SSF53697">
    <property type="entry name" value="SIS domain"/>
    <property type="match status" value="1"/>
</dbReference>
<dbReference type="Pfam" id="PF18353">
    <property type="entry name" value="PG_isomerase_N"/>
    <property type="match status" value="1"/>
</dbReference>
<evidence type="ECO:0000259" key="4">
    <source>
        <dbReference type="Pfam" id="PF18353"/>
    </source>
</evidence>
<gene>
    <name evidence="5" type="ORF">ENK37_01605</name>
</gene>
<reference evidence="5" key="1">
    <citation type="journal article" date="2020" name="mSystems">
        <title>Genome- and Community-Level Interaction Insights into Carbon Utilization and Element Cycling Functions of Hydrothermarchaeota in Hydrothermal Sediment.</title>
        <authorList>
            <person name="Zhou Z."/>
            <person name="Liu Y."/>
            <person name="Xu W."/>
            <person name="Pan J."/>
            <person name="Luo Z.H."/>
            <person name="Li M."/>
        </authorList>
    </citation>
    <scope>NUCLEOTIDE SEQUENCE [LARGE SCALE GENOMIC DNA]</scope>
    <source>
        <strain evidence="5">HyVt-570</strain>
    </source>
</reference>
<accession>A0A7C4ZG65</accession>
<dbReference type="GO" id="GO:1901135">
    <property type="term" value="P:carbohydrate derivative metabolic process"/>
    <property type="evidence" value="ECO:0007669"/>
    <property type="project" value="InterPro"/>
</dbReference>
<feature type="domain" description="Phosphoglucose isomerase N-terminal" evidence="4">
    <location>
        <begin position="17"/>
        <end position="126"/>
    </location>
</feature>
<dbReference type="Pfam" id="PF10432">
    <property type="entry name" value="bact-PGI_C"/>
    <property type="match status" value="1"/>
</dbReference>